<dbReference type="InterPro" id="IPR040356">
    <property type="entry name" value="SPEAR"/>
</dbReference>
<feature type="compositionally biased region" description="Low complexity" evidence="4">
    <location>
        <begin position="77"/>
        <end position="90"/>
    </location>
</feature>
<feature type="compositionally biased region" description="Basic and acidic residues" evidence="4">
    <location>
        <begin position="42"/>
        <end position="52"/>
    </location>
</feature>
<organism evidence="5 6">
    <name type="scientific">Platanthera zijinensis</name>
    <dbReference type="NCBI Taxonomy" id="2320716"/>
    <lineage>
        <taxon>Eukaryota</taxon>
        <taxon>Viridiplantae</taxon>
        <taxon>Streptophyta</taxon>
        <taxon>Embryophyta</taxon>
        <taxon>Tracheophyta</taxon>
        <taxon>Spermatophyta</taxon>
        <taxon>Magnoliopsida</taxon>
        <taxon>Liliopsida</taxon>
        <taxon>Asparagales</taxon>
        <taxon>Orchidaceae</taxon>
        <taxon>Orchidoideae</taxon>
        <taxon>Orchideae</taxon>
        <taxon>Orchidinae</taxon>
        <taxon>Platanthera</taxon>
    </lineage>
</organism>
<feature type="region of interest" description="Disordered" evidence="4">
    <location>
        <begin position="1"/>
        <end position="101"/>
    </location>
</feature>
<sequence length="201" mass="22122">MVLQADGDPNNGDGDIIRGSPSPKKPKPNKIPQRGLGIAALEKLRTGEEQRRIAGSFSADESICSAASPDPWNSIQNDNSLNPNSRLPLPLRKPPEQHHHHQQVMKNFLSSPSSSGACLQMEPPSNQSYLSIIPPLMPDENKRSWPFQTGTVQKNTEEKISEAAGQPTLYNFMGLPHDLIESNPSETDPEFKAESEYTSLK</sequence>
<dbReference type="EMBL" id="JBBWWQ010000011">
    <property type="protein sequence ID" value="KAK8935802.1"/>
    <property type="molecule type" value="Genomic_DNA"/>
</dbReference>
<evidence type="ECO:0000256" key="4">
    <source>
        <dbReference type="SAM" id="MobiDB-lite"/>
    </source>
</evidence>
<gene>
    <name evidence="5" type="ORF">KSP39_PZI013626</name>
</gene>
<evidence type="ECO:0000313" key="6">
    <source>
        <dbReference type="Proteomes" id="UP001418222"/>
    </source>
</evidence>
<accession>A0AAP0BDD5</accession>
<feature type="region of interest" description="Disordered" evidence="4">
    <location>
        <begin position="175"/>
        <end position="201"/>
    </location>
</feature>
<dbReference type="PANTHER" id="PTHR33388:SF18">
    <property type="entry name" value="PROTEIN SPEAR1"/>
    <property type="match status" value="1"/>
</dbReference>
<reference evidence="5 6" key="1">
    <citation type="journal article" date="2022" name="Nat. Plants">
        <title>Genomes of leafy and leafless Platanthera orchids illuminate the evolution of mycoheterotrophy.</title>
        <authorList>
            <person name="Li M.H."/>
            <person name="Liu K.W."/>
            <person name="Li Z."/>
            <person name="Lu H.C."/>
            <person name="Ye Q.L."/>
            <person name="Zhang D."/>
            <person name="Wang J.Y."/>
            <person name="Li Y.F."/>
            <person name="Zhong Z.M."/>
            <person name="Liu X."/>
            <person name="Yu X."/>
            <person name="Liu D.K."/>
            <person name="Tu X.D."/>
            <person name="Liu B."/>
            <person name="Hao Y."/>
            <person name="Liao X.Y."/>
            <person name="Jiang Y.T."/>
            <person name="Sun W.H."/>
            <person name="Chen J."/>
            <person name="Chen Y.Q."/>
            <person name="Ai Y."/>
            <person name="Zhai J.W."/>
            <person name="Wu S.S."/>
            <person name="Zhou Z."/>
            <person name="Hsiao Y.Y."/>
            <person name="Wu W.L."/>
            <person name="Chen Y.Y."/>
            <person name="Lin Y.F."/>
            <person name="Hsu J.L."/>
            <person name="Li C.Y."/>
            <person name="Wang Z.W."/>
            <person name="Zhao X."/>
            <person name="Zhong W.Y."/>
            <person name="Ma X.K."/>
            <person name="Ma L."/>
            <person name="Huang J."/>
            <person name="Chen G.Z."/>
            <person name="Huang M.Z."/>
            <person name="Huang L."/>
            <person name="Peng D.H."/>
            <person name="Luo Y.B."/>
            <person name="Zou S.Q."/>
            <person name="Chen S.P."/>
            <person name="Lan S."/>
            <person name="Tsai W.C."/>
            <person name="Van de Peer Y."/>
            <person name="Liu Z.J."/>
        </authorList>
    </citation>
    <scope>NUCLEOTIDE SEQUENCE [LARGE SCALE GENOMIC DNA]</scope>
    <source>
        <strain evidence="5">Lor287</strain>
    </source>
</reference>
<comment type="caution">
    <text evidence="5">The sequence shown here is derived from an EMBL/GenBank/DDBJ whole genome shotgun (WGS) entry which is preliminary data.</text>
</comment>
<evidence type="ECO:0000313" key="5">
    <source>
        <dbReference type="EMBL" id="KAK8935802.1"/>
    </source>
</evidence>
<keyword evidence="1" id="KW-0678">Repressor</keyword>
<evidence type="ECO:0000256" key="2">
    <source>
        <dbReference type="ARBA" id="ARBA00023015"/>
    </source>
</evidence>
<feature type="compositionally biased region" description="Low complexity" evidence="4">
    <location>
        <begin position="1"/>
        <end position="22"/>
    </location>
</feature>
<dbReference type="GO" id="GO:0003700">
    <property type="term" value="F:DNA-binding transcription factor activity"/>
    <property type="evidence" value="ECO:0007669"/>
    <property type="project" value="InterPro"/>
</dbReference>
<dbReference type="AlphaFoldDB" id="A0AAP0BDD5"/>
<proteinExistence type="predicted"/>
<keyword evidence="6" id="KW-1185">Reference proteome</keyword>
<protein>
    <submittedName>
        <fullName evidence="5">Uncharacterized protein</fullName>
    </submittedName>
</protein>
<evidence type="ECO:0000256" key="1">
    <source>
        <dbReference type="ARBA" id="ARBA00022491"/>
    </source>
</evidence>
<dbReference type="PANTHER" id="PTHR33388">
    <property type="entry name" value="OS01G0212500 PROTEIN"/>
    <property type="match status" value="1"/>
</dbReference>
<keyword evidence="3" id="KW-0804">Transcription</keyword>
<evidence type="ECO:0000256" key="3">
    <source>
        <dbReference type="ARBA" id="ARBA00023163"/>
    </source>
</evidence>
<name>A0AAP0BDD5_9ASPA</name>
<dbReference type="Proteomes" id="UP001418222">
    <property type="component" value="Unassembled WGS sequence"/>
</dbReference>
<keyword evidence="2" id="KW-0805">Transcription regulation</keyword>